<comment type="caution">
    <text evidence="1">The sequence shown here is derived from an EMBL/GenBank/DDBJ whole genome shotgun (WGS) entry which is preliminary data.</text>
</comment>
<evidence type="ECO:0000313" key="1">
    <source>
        <dbReference type="EMBL" id="KAK1897279.1"/>
    </source>
</evidence>
<dbReference type="AlphaFoldDB" id="A0AAD9C9J1"/>
<dbReference type="EMBL" id="JASDAP010000009">
    <property type="protein sequence ID" value="KAK1897279.1"/>
    <property type="molecule type" value="Genomic_DNA"/>
</dbReference>
<organism evidence="1 2">
    <name type="scientific">Dissostichus eleginoides</name>
    <name type="common">Patagonian toothfish</name>
    <name type="synonym">Dissostichus amissus</name>
    <dbReference type="NCBI Taxonomy" id="100907"/>
    <lineage>
        <taxon>Eukaryota</taxon>
        <taxon>Metazoa</taxon>
        <taxon>Chordata</taxon>
        <taxon>Craniata</taxon>
        <taxon>Vertebrata</taxon>
        <taxon>Euteleostomi</taxon>
        <taxon>Actinopterygii</taxon>
        <taxon>Neopterygii</taxon>
        <taxon>Teleostei</taxon>
        <taxon>Neoteleostei</taxon>
        <taxon>Acanthomorphata</taxon>
        <taxon>Eupercaria</taxon>
        <taxon>Perciformes</taxon>
        <taxon>Notothenioidei</taxon>
        <taxon>Nototheniidae</taxon>
        <taxon>Dissostichus</taxon>
    </lineage>
</organism>
<evidence type="ECO:0000313" key="2">
    <source>
        <dbReference type="Proteomes" id="UP001228049"/>
    </source>
</evidence>
<name>A0AAD9C9J1_DISEL</name>
<gene>
    <name evidence="1" type="ORF">KUDE01_016812</name>
</gene>
<dbReference type="Proteomes" id="UP001228049">
    <property type="component" value="Unassembled WGS sequence"/>
</dbReference>
<accession>A0AAD9C9J1</accession>
<reference evidence="1" key="1">
    <citation type="submission" date="2023-04" db="EMBL/GenBank/DDBJ databases">
        <title>Chromosome-level genome of Chaenocephalus aceratus.</title>
        <authorList>
            <person name="Park H."/>
        </authorList>
    </citation>
    <scope>NUCLEOTIDE SEQUENCE</scope>
    <source>
        <strain evidence="1">DE</strain>
        <tissue evidence="1">Muscle</tissue>
    </source>
</reference>
<proteinExistence type="predicted"/>
<sequence length="102" mass="11244">LQTGEGENTAKGYGRRASLFLYPPSPLAGFSQTCHCLTLTARHSGIDPLLTLIVLSPLNPDTVFPLLPSHRTRVSVQVFPLPWGEKQSSKEEAELRFIQLLS</sequence>
<keyword evidence="2" id="KW-1185">Reference proteome</keyword>
<protein>
    <submittedName>
        <fullName evidence="1">ABC transporter C family member 8</fullName>
    </submittedName>
</protein>
<feature type="non-terminal residue" evidence="1">
    <location>
        <position position="1"/>
    </location>
</feature>